<organism evidence="2 3">
    <name type="scientific">Trypanosoma congolense (strain IL3000)</name>
    <dbReference type="NCBI Taxonomy" id="1068625"/>
    <lineage>
        <taxon>Eukaryota</taxon>
        <taxon>Discoba</taxon>
        <taxon>Euglenozoa</taxon>
        <taxon>Kinetoplastea</taxon>
        <taxon>Metakinetoplastina</taxon>
        <taxon>Trypanosomatida</taxon>
        <taxon>Trypanosomatidae</taxon>
        <taxon>Trypanosoma</taxon>
        <taxon>Nannomonas</taxon>
    </lineage>
</organism>
<feature type="signal peptide" evidence="1">
    <location>
        <begin position="1"/>
        <end position="31"/>
    </location>
</feature>
<dbReference type="Proteomes" id="UP000000702">
    <property type="component" value="Unassembled WGS sequence"/>
</dbReference>
<evidence type="ECO:0000256" key="1">
    <source>
        <dbReference type="SAM" id="SignalP"/>
    </source>
</evidence>
<reference evidence="3" key="1">
    <citation type="submission" date="2011-07" db="EMBL/GenBank/DDBJ databases">
        <title>Divergent evolution of antigenic variation in African trypanosomes.</title>
        <authorList>
            <person name="Jackson A.P."/>
            <person name="Berry A."/>
            <person name="Allison H.C."/>
            <person name="Burton P."/>
            <person name="Anderson J."/>
            <person name="Aslett M."/>
            <person name="Brown R."/>
            <person name="Corton N."/>
            <person name="Harris D."/>
            <person name="Hauser H."/>
            <person name="Gamble J."/>
            <person name="Gilderthorp R."/>
            <person name="McQuillan J."/>
            <person name="Quail M.A."/>
            <person name="Sanders M."/>
            <person name="Van Tonder A."/>
            <person name="Ginger M.L."/>
            <person name="Donelson J.E."/>
            <person name="Field M.C."/>
            <person name="Barry J.D."/>
            <person name="Berriman M."/>
            <person name="Hertz-Fowler C."/>
        </authorList>
    </citation>
    <scope>NUCLEOTIDE SEQUENCE [LARGE SCALE GENOMIC DNA]</scope>
    <source>
        <strain evidence="3">IL3000</strain>
    </source>
</reference>
<comment type="caution">
    <text evidence="2">The sequence shown here is derived from an EMBL/GenBank/DDBJ whole genome shotgun (WGS) entry which is preliminary data.</text>
</comment>
<dbReference type="CDD" id="cd23089">
    <property type="entry name" value="mt-LAF15-like"/>
    <property type="match status" value="1"/>
</dbReference>
<evidence type="ECO:0000313" key="2">
    <source>
        <dbReference type="EMBL" id="CCD12167.1"/>
    </source>
</evidence>
<sequence length="316" mass="34948">MFSVSCNAFLLWHPAVHHSLLLLRALQQCHTLVLKPDPPGVVKPNRIPYASQCGNHLSIVCPSGWGNVCTSTPVLKEGTLPLLRVAECGLQRVHDPQHILYFFSPASMRSQCELKDQFQTYLSAVVVGDQILRAVDDLVMASSIGNMEAERQAHAILIDRIGALDASLQEGHTGKDGSEGNGMHEVKRWSTWPLYTAMQFVVEEAGLPLGPFPRMAEAYKRLRGSKEIAAHMKLVQRTLAQINVSAGVGEGPLHWPYRGLLREVQRRIADYAESPCMGDIANTVGEKGSLRERVSGARFGLQHTPTRTPWTMQGYH</sequence>
<evidence type="ECO:0000313" key="3">
    <source>
        <dbReference type="Proteomes" id="UP000000702"/>
    </source>
</evidence>
<dbReference type="EMBL" id="CAEQ01000597">
    <property type="protein sequence ID" value="CCD12167.1"/>
    <property type="molecule type" value="Genomic_DNA"/>
</dbReference>
<dbReference type="VEuPathDB" id="TriTrypDB:TcIL3000_0_30760"/>
<feature type="chain" id="PRO_5003394689" evidence="1">
    <location>
        <begin position="32"/>
        <end position="316"/>
    </location>
</feature>
<keyword evidence="3" id="KW-1185">Reference proteome</keyword>
<dbReference type="AlphaFoldDB" id="F9W4S2"/>
<reference evidence="2 3" key="2">
    <citation type="journal article" date="2012" name="Proc. Natl. Acad. Sci. U.S.A.">
        <title>Antigenic diversity is generated by distinct evolutionary mechanisms in African trypanosome species.</title>
        <authorList>
            <person name="Jackson A.P."/>
            <person name="Berry A."/>
            <person name="Aslett M."/>
            <person name="Allison H.C."/>
            <person name="Burton P."/>
            <person name="Vavrova-Anderson J."/>
            <person name="Brown R."/>
            <person name="Browne H."/>
            <person name="Corton N."/>
            <person name="Hauser H."/>
            <person name="Gamble J."/>
            <person name="Gilderthorp R."/>
            <person name="Marcello L."/>
            <person name="McQuillan J."/>
            <person name="Otto T.D."/>
            <person name="Quail M.A."/>
            <person name="Sanders M.J."/>
            <person name="van Tonder A."/>
            <person name="Ginger M.L."/>
            <person name="Field M.C."/>
            <person name="Barry J.D."/>
            <person name="Hertz-Fowler C."/>
            <person name="Berriman M."/>
        </authorList>
    </citation>
    <scope>NUCLEOTIDE SEQUENCE [LARGE SCALE GENOMIC DNA]</scope>
    <source>
        <strain evidence="2 3">IL3000</strain>
    </source>
</reference>
<dbReference type="InterPro" id="IPR059193">
    <property type="entry name" value="mt-LAF15-like"/>
</dbReference>
<name>F9W4S2_TRYCI</name>
<accession>F9W4S2</accession>
<gene>
    <name evidence="2" type="ORF">TCIL3000_0_30760</name>
</gene>
<proteinExistence type="predicted"/>
<dbReference type="OMA" id="STWPLFC"/>
<protein>
    <submittedName>
        <fullName evidence="2">WGS project CAEQ00000000 data, annotated contig 1220</fullName>
    </submittedName>
</protein>
<keyword evidence="1" id="KW-0732">Signal</keyword>